<dbReference type="InterPro" id="IPR005225">
    <property type="entry name" value="Small_GTP-bd"/>
</dbReference>
<evidence type="ECO:0000256" key="2">
    <source>
        <dbReference type="SAM" id="MobiDB-lite"/>
    </source>
</evidence>
<reference evidence="4" key="2">
    <citation type="journal article" date="2013" name="G3 (Bethesda)">
        <title>Genomes of Ashbya fungi isolated from insects reveal four mating-type loci, numerous translocations, lack of transposons, and distinct gene duplications.</title>
        <authorList>
            <person name="Dietrich F.S."/>
            <person name="Voegeli S."/>
            <person name="Kuo S."/>
            <person name="Philippsen P."/>
        </authorList>
    </citation>
    <scope>GENOME REANNOTATION</scope>
    <source>
        <strain evidence="4">ATCC 10895 / CBS 109.51 / FGSC 9923 / NRRL Y-1056</strain>
    </source>
</reference>
<dbReference type="SMART" id="SM00173">
    <property type="entry name" value="RAS"/>
    <property type="match status" value="1"/>
</dbReference>
<dbReference type="GO" id="GO:0012505">
    <property type="term" value="C:endomembrane system"/>
    <property type="evidence" value="ECO:0000318"/>
    <property type="project" value="GO_Central"/>
</dbReference>
<dbReference type="EMBL" id="AE016817">
    <property type="protein sequence ID" value="AAS51758.2"/>
    <property type="molecule type" value="Genomic_DNA"/>
</dbReference>
<dbReference type="GO" id="GO:0006886">
    <property type="term" value="P:intracellular protein transport"/>
    <property type="evidence" value="ECO:0000318"/>
    <property type="project" value="GO_Central"/>
</dbReference>
<dbReference type="Gene3D" id="3.40.50.300">
    <property type="entry name" value="P-loop containing nucleotide triphosphate hydrolases"/>
    <property type="match status" value="1"/>
</dbReference>
<dbReference type="GO" id="GO:0005934">
    <property type="term" value="C:cellular bud tip"/>
    <property type="evidence" value="ECO:0007669"/>
    <property type="project" value="EnsemblFungi"/>
</dbReference>
<dbReference type="Pfam" id="PF00071">
    <property type="entry name" value="Ras"/>
    <property type="match status" value="1"/>
</dbReference>
<dbReference type="PANTHER" id="PTHR47978">
    <property type="match status" value="1"/>
</dbReference>
<dbReference type="PROSITE" id="PS51421">
    <property type="entry name" value="RAS"/>
    <property type="match status" value="1"/>
</dbReference>
<dbReference type="GO" id="GO:0005525">
    <property type="term" value="F:GTP binding"/>
    <property type="evidence" value="ECO:0007669"/>
    <property type="project" value="InterPro"/>
</dbReference>
<feature type="compositionally biased region" description="Polar residues" evidence="2">
    <location>
        <begin position="10"/>
        <end position="22"/>
    </location>
</feature>
<dbReference type="FunFam" id="3.40.50.300:FF:001447">
    <property type="entry name" value="Ras-related protein Rab-1B"/>
    <property type="match status" value="1"/>
</dbReference>
<dbReference type="SMART" id="SM00174">
    <property type="entry name" value="RHO"/>
    <property type="match status" value="1"/>
</dbReference>
<dbReference type="GO" id="GO:0090167">
    <property type="term" value="P:Golgi distribution to daughter cells"/>
    <property type="evidence" value="ECO:0007669"/>
    <property type="project" value="EnsemblFungi"/>
</dbReference>
<dbReference type="InterPro" id="IPR001806">
    <property type="entry name" value="Small_GTPase"/>
</dbReference>
<dbReference type="GO" id="GO:0000001">
    <property type="term" value="P:mitochondrion inheritance"/>
    <property type="evidence" value="ECO:0007669"/>
    <property type="project" value="EnsemblFungi"/>
</dbReference>
<dbReference type="GO" id="GO:0005794">
    <property type="term" value="C:Golgi apparatus"/>
    <property type="evidence" value="ECO:0000318"/>
    <property type="project" value="GO_Central"/>
</dbReference>
<sequence length="404" mass="45598">MSGKRKLYVRTSSEPTSPQQSHVGVFGETVPLEALRRRVITPSRQQSMVERHVPAVSRARDTGLEYTDGAHASSIKLLLIGNAGVGKTAMILSYSNELPTKSQLWQQSPQLAAPNIDQRTKKRLKTVDARKRYSLNDYEELFARDARSIEDAGREDGDEVVIETKSTIGVDIKTSFVDIDRQLFKVIMWDTAGQERYRNAMVPSLYKGTQGIILSYDICSRETFRDCLEHWLPEALEHCQVEHTRFYLVGNKVDLYKQRQVTHADVLAFADEAKRRYGFEISGKFELSCKWQHVVERAFSLIIKDLVEHGCYEDNFLDTCTDNNDEDDDNYGATMRDNEEHDDDEADTCVCDAATNLPGMQARKLTSAQGRRSPESNSRNTNIDITKPIHKDGSPGAAKSSCCS</sequence>
<dbReference type="InterPro" id="IPR027417">
    <property type="entry name" value="P-loop_NTPase"/>
</dbReference>
<dbReference type="NCBIfam" id="TIGR00231">
    <property type="entry name" value="small_GTP"/>
    <property type="match status" value="1"/>
</dbReference>
<evidence type="ECO:0000313" key="3">
    <source>
        <dbReference type="EMBL" id="AAS51758.2"/>
    </source>
</evidence>
<feature type="region of interest" description="Disordered" evidence="2">
    <location>
        <begin position="1"/>
        <end position="23"/>
    </location>
</feature>
<dbReference type="KEGG" id="ago:AGOS_ADL162W"/>
<dbReference type="GO" id="GO:0005935">
    <property type="term" value="C:cellular bud neck"/>
    <property type="evidence" value="ECO:0007669"/>
    <property type="project" value="EnsemblFungi"/>
</dbReference>
<dbReference type="PRINTS" id="PR00449">
    <property type="entry name" value="RASTRNSFRMNG"/>
</dbReference>
<proteinExistence type="predicted"/>
<dbReference type="STRING" id="284811.Q75AT2"/>
<dbReference type="GO" id="GO:0005783">
    <property type="term" value="C:endoplasmic reticulum"/>
    <property type="evidence" value="ECO:0007669"/>
    <property type="project" value="EnsemblFungi"/>
</dbReference>
<feature type="region of interest" description="Disordered" evidence="2">
    <location>
        <begin position="363"/>
        <end position="404"/>
    </location>
</feature>
<feature type="compositionally biased region" description="Polar residues" evidence="2">
    <location>
        <begin position="364"/>
        <end position="384"/>
    </location>
</feature>
<dbReference type="FunCoup" id="Q75AT2">
    <property type="interactions" value="138"/>
</dbReference>
<keyword evidence="4" id="KW-1185">Reference proteome</keyword>
<dbReference type="GO" id="GO:0000131">
    <property type="term" value="C:incipient cellular bud site"/>
    <property type="evidence" value="ECO:0007669"/>
    <property type="project" value="EnsemblFungi"/>
</dbReference>
<dbReference type="GO" id="GO:0048312">
    <property type="term" value="P:intracellular distribution of mitochondria"/>
    <property type="evidence" value="ECO:0007669"/>
    <property type="project" value="EnsemblFungi"/>
</dbReference>
<dbReference type="GeneID" id="4620076"/>
<dbReference type="SUPFAM" id="SSF52540">
    <property type="entry name" value="P-loop containing nucleoside triphosphate hydrolases"/>
    <property type="match status" value="1"/>
</dbReference>
<dbReference type="SMART" id="SM00175">
    <property type="entry name" value="RAB"/>
    <property type="match status" value="1"/>
</dbReference>
<reference evidence="3 4" key="1">
    <citation type="journal article" date="2004" name="Science">
        <title>The Ashbya gossypii genome as a tool for mapping the ancient Saccharomyces cerevisiae genome.</title>
        <authorList>
            <person name="Dietrich F.S."/>
            <person name="Voegeli S."/>
            <person name="Brachat S."/>
            <person name="Lerch A."/>
            <person name="Gates K."/>
            <person name="Steiner S."/>
            <person name="Mohr C."/>
            <person name="Pohlmann R."/>
            <person name="Luedi P."/>
            <person name="Choi S."/>
            <person name="Wing R.A."/>
            <person name="Flavier A."/>
            <person name="Gaffney T.D."/>
            <person name="Philippsen P."/>
        </authorList>
    </citation>
    <scope>NUCLEOTIDE SEQUENCE [LARGE SCALE GENOMIC DNA]</scope>
    <source>
        <strain evidence="4">ATCC 10895 / CBS 109.51 / FGSC 9923 / NRRL Y-1056</strain>
    </source>
</reference>
<dbReference type="InParanoid" id="Q75AT2"/>
<accession>Q75AT2</accession>
<dbReference type="Proteomes" id="UP000000591">
    <property type="component" value="Chromosome IV"/>
</dbReference>
<dbReference type="eggNOG" id="KOG0087">
    <property type="taxonomic scope" value="Eukaryota"/>
</dbReference>
<evidence type="ECO:0000256" key="1">
    <source>
        <dbReference type="ARBA" id="ARBA00022741"/>
    </source>
</evidence>
<dbReference type="HOGENOM" id="CLU_030444_0_0_1"/>
<dbReference type="AlphaFoldDB" id="Q75AT2"/>
<keyword evidence="1" id="KW-0547">Nucleotide-binding</keyword>
<dbReference type="OMA" id="CTDNNDE"/>
<dbReference type="GO" id="GO:0048309">
    <property type="term" value="P:endoplasmic reticulum inheritance"/>
    <property type="evidence" value="ECO:0007669"/>
    <property type="project" value="EnsemblFungi"/>
</dbReference>
<dbReference type="GO" id="GO:0031489">
    <property type="term" value="F:myosin V binding"/>
    <property type="evidence" value="ECO:0007669"/>
    <property type="project" value="EnsemblFungi"/>
</dbReference>
<dbReference type="PROSITE" id="PS51419">
    <property type="entry name" value="RAB"/>
    <property type="match status" value="1"/>
</dbReference>
<evidence type="ECO:0000313" key="4">
    <source>
        <dbReference type="Proteomes" id="UP000000591"/>
    </source>
</evidence>
<organism evidence="3 4">
    <name type="scientific">Eremothecium gossypii (strain ATCC 10895 / CBS 109.51 / FGSC 9923 / NRRL Y-1056)</name>
    <name type="common">Yeast</name>
    <name type="synonym">Ashbya gossypii</name>
    <dbReference type="NCBI Taxonomy" id="284811"/>
    <lineage>
        <taxon>Eukaryota</taxon>
        <taxon>Fungi</taxon>
        <taxon>Dikarya</taxon>
        <taxon>Ascomycota</taxon>
        <taxon>Saccharomycotina</taxon>
        <taxon>Saccharomycetes</taxon>
        <taxon>Saccharomycetales</taxon>
        <taxon>Saccharomycetaceae</taxon>
        <taxon>Eremothecium</taxon>
    </lineage>
</organism>
<name>Q75AT2_EREGS</name>
<gene>
    <name evidence="3" type="ORF">AGOS_ADL162W</name>
</gene>
<dbReference type="GO" id="GO:0005739">
    <property type="term" value="C:mitochondrion"/>
    <property type="evidence" value="ECO:0007669"/>
    <property type="project" value="EnsemblFungi"/>
</dbReference>
<protein>
    <submittedName>
        <fullName evidence="3">ADL162Wp</fullName>
    </submittedName>
</protein>
<dbReference type="GO" id="GO:0034389">
    <property type="term" value="P:lipid droplet organization"/>
    <property type="evidence" value="ECO:0000318"/>
    <property type="project" value="GO_Central"/>
</dbReference>
<dbReference type="OrthoDB" id="9989112at2759"/>
<dbReference type="CDD" id="cd00154">
    <property type="entry name" value="Rab"/>
    <property type="match status" value="1"/>
</dbReference>
<dbReference type="GO" id="GO:0003924">
    <property type="term" value="F:GTPase activity"/>
    <property type="evidence" value="ECO:0000318"/>
    <property type="project" value="GO_Central"/>
</dbReference>
<dbReference type="RefSeq" id="NP_983934.2">
    <property type="nucleotide sequence ID" value="NM_209287.2"/>
</dbReference>